<keyword evidence="9" id="KW-0807">Transducer</keyword>
<dbReference type="PANTHER" id="PTHR24246">
    <property type="entry name" value="OLFACTORY RECEPTOR AND ADENOSINE RECEPTOR"/>
    <property type="match status" value="1"/>
</dbReference>
<comment type="subcellular location">
    <subcellularLocation>
        <location evidence="1">Cell membrane</location>
        <topology evidence="1">Multi-pass membrane protein</topology>
    </subcellularLocation>
</comment>
<proteinExistence type="predicted"/>
<evidence type="ECO:0000313" key="12">
    <source>
        <dbReference type="EMBL" id="KAK0425678.1"/>
    </source>
</evidence>
<keyword evidence="4 10" id="KW-1133">Transmembrane helix</keyword>
<keyword evidence="2" id="KW-1003">Cell membrane</keyword>
<reference evidence="12" key="1">
    <citation type="submission" date="2023-06" db="EMBL/GenBank/DDBJ databases">
        <title>Genomic analysis of the entomopathogenic nematode Steinernema hermaphroditum.</title>
        <authorList>
            <person name="Schwarz E.M."/>
            <person name="Heppert J.K."/>
            <person name="Baniya A."/>
            <person name="Schwartz H.T."/>
            <person name="Tan C.-H."/>
            <person name="Antoshechkin I."/>
            <person name="Sternberg P.W."/>
            <person name="Goodrich-Blair H."/>
            <person name="Dillman A.R."/>
        </authorList>
    </citation>
    <scope>NUCLEOTIDE SEQUENCE</scope>
    <source>
        <strain evidence="12">PS9179</strain>
        <tissue evidence="12">Whole animal</tissue>
    </source>
</reference>
<dbReference type="GO" id="GO:0004930">
    <property type="term" value="F:G protein-coupled receptor activity"/>
    <property type="evidence" value="ECO:0007669"/>
    <property type="project" value="UniProtKB-KW"/>
</dbReference>
<evidence type="ECO:0000256" key="5">
    <source>
        <dbReference type="ARBA" id="ARBA00023040"/>
    </source>
</evidence>
<evidence type="ECO:0000256" key="4">
    <source>
        <dbReference type="ARBA" id="ARBA00022989"/>
    </source>
</evidence>
<feature type="transmembrane region" description="Helical" evidence="10">
    <location>
        <begin position="160"/>
        <end position="182"/>
    </location>
</feature>
<feature type="transmembrane region" description="Helical" evidence="10">
    <location>
        <begin position="39"/>
        <end position="64"/>
    </location>
</feature>
<feature type="transmembrane region" description="Helical" evidence="10">
    <location>
        <begin position="215"/>
        <end position="238"/>
    </location>
</feature>
<evidence type="ECO:0000256" key="2">
    <source>
        <dbReference type="ARBA" id="ARBA00022475"/>
    </source>
</evidence>
<evidence type="ECO:0000256" key="10">
    <source>
        <dbReference type="SAM" id="Phobius"/>
    </source>
</evidence>
<dbReference type="PANTHER" id="PTHR24246:SF27">
    <property type="entry name" value="ADENOSINE RECEPTOR, ISOFORM A"/>
    <property type="match status" value="1"/>
</dbReference>
<evidence type="ECO:0000256" key="7">
    <source>
        <dbReference type="ARBA" id="ARBA00023170"/>
    </source>
</evidence>
<feature type="transmembrane region" description="Helical" evidence="10">
    <location>
        <begin position="282"/>
        <end position="307"/>
    </location>
</feature>
<protein>
    <recommendedName>
        <fullName evidence="11">G-protein coupled receptors family 1 profile domain-containing protein</fullName>
    </recommendedName>
</protein>
<dbReference type="PROSITE" id="PS50262">
    <property type="entry name" value="G_PROTEIN_RECEP_F1_2"/>
    <property type="match status" value="1"/>
</dbReference>
<organism evidence="12 13">
    <name type="scientific">Steinernema hermaphroditum</name>
    <dbReference type="NCBI Taxonomy" id="289476"/>
    <lineage>
        <taxon>Eukaryota</taxon>
        <taxon>Metazoa</taxon>
        <taxon>Ecdysozoa</taxon>
        <taxon>Nematoda</taxon>
        <taxon>Chromadorea</taxon>
        <taxon>Rhabditida</taxon>
        <taxon>Tylenchina</taxon>
        <taxon>Panagrolaimomorpha</taxon>
        <taxon>Strongyloidoidea</taxon>
        <taxon>Steinernematidae</taxon>
        <taxon>Steinernema</taxon>
    </lineage>
</organism>
<keyword evidence="7" id="KW-0675">Receptor</keyword>
<keyword evidence="8" id="KW-0325">Glycoprotein</keyword>
<keyword evidence="6 10" id="KW-0472">Membrane</keyword>
<keyword evidence="3 10" id="KW-0812">Transmembrane</keyword>
<evidence type="ECO:0000256" key="6">
    <source>
        <dbReference type="ARBA" id="ARBA00023136"/>
    </source>
</evidence>
<keyword evidence="5" id="KW-0297">G-protein coupled receptor</keyword>
<dbReference type="Pfam" id="PF00001">
    <property type="entry name" value="7tm_1"/>
    <property type="match status" value="1"/>
</dbReference>
<evidence type="ECO:0000256" key="9">
    <source>
        <dbReference type="ARBA" id="ARBA00023224"/>
    </source>
</evidence>
<dbReference type="InterPro" id="IPR017452">
    <property type="entry name" value="GPCR_Rhodpsn_7TM"/>
</dbReference>
<sequence length="391" mass="44226">MRLNESESLLLLEQLLNQSFRWSKPPETPSAFLDDSTSIHWLGGLFTFMGTVSLLLNVGVMCLLLRYRSTLLRHVFYILIFNFAIIDGIKGVCTIAYAMNLLMVADAGAANISFKLDQLVLLLHRVCNLATILNLAFITGNELLYCVSFYYETVVTRNRAIGLVVLSWLVSITFTVVILLLGSSAQAVLIDPMCGVLESANCFVRQDTSVDSQKVFHVGIIAFCVVCLLAIIVSYVILYRVVARIVKTDKQLSKEANGFKRRSLSGDSQTQKRPSLGRRHRYVIVIGVVIGVCTVYLISYSALQLMQILRFSSGFSLSEATTLRLKWILRFALCVHSLIQPLCYLRMKEFRNVVSKLFCRRKSMEMLTEHEEIATRLEFRSMLNSVDKEDR</sequence>
<evidence type="ECO:0000313" key="13">
    <source>
        <dbReference type="Proteomes" id="UP001175271"/>
    </source>
</evidence>
<evidence type="ECO:0000256" key="1">
    <source>
        <dbReference type="ARBA" id="ARBA00004651"/>
    </source>
</evidence>
<dbReference type="Gene3D" id="1.20.1070.10">
    <property type="entry name" value="Rhodopsin 7-helix transmembrane proteins"/>
    <property type="match status" value="1"/>
</dbReference>
<dbReference type="GO" id="GO:0005886">
    <property type="term" value="C:plasma membrane"/>
    <property type="evidence" value="ECO:0007669"/>
    <property type="project" value="UniProtKB-SubCell"/>
</dbReference>
<dbReference type="Proteomes" id="UP001175271">
    <property type="component" value="Unassembled WGS sequence"/>
</dbReference>
<accession>A0AA39IJW0</accession>
<feature type="transmembrane region" description="Helical" evidence="10">
    <location>
        <begin position="76"/>
        <end position="99"/>
    </location>
</feature>
<name>A0AA39IJW0_9BILA</name>
<feature type="domain" description="G-protein coupled receptors family 1 profile" evidence="11">
    <location>
        <begin position="56"/>
        <end position="344"/>
    </location>
</feature>
<dbReference type="EMBL" id="JAUCMV010000001">
    <property type="protein sequence ID" value="KAK0425678.1"/>
    <property type="molecule type" value="Genomic_DNA"/>
</dbReference>
<comment type="caution">
    <text evidence="12">The sequence shown here is derived from an EMBL/GenBank/DDBJ whole genome shotgun (WGS) entry which is preliminary data.</text>
</comment>
<evidence type="ECO:0000256" key="8">
    <source>
        <dbReference type="ARBA" id="ARBA00023180"/>
    </source>
</evidence>
<gene>
    <name evidence="12" type="ORF">QR680_009319</name>
</gene>
<keyword evidence="13" id="KW-1185">Reference proteome</keyword>
<dbReference type="SUPFAM" id="SSF81321">
    <property type="entry name" value="Family A G protein-coupled receptor-like"/>
    <property type="match status" value="1"/>
</dbReference>
<evidence type="ECO:0000256" key="3">
    <source>
        <dbReference type="ARBA" id="ARBA00022692"/>
    </source>
</evidence>
<evidence type="ECO:0000259" key="11">
    <source>
        <dbReference type="PROSITE" id="PS50262"/>
    </source>
</evidence>
<dbReference type="InterPro" id="IPR000276">
    <property type="entry name" value="GPCR_Rhodpsn"/>
</dbReference>
<dbReference type="AlphaFoldDB" id="A0AA39IJW0"/>